<dbReference type="InterPro" id="IPR035901">
    <property type="entry name" value="GIY-YIG_endonuc_sf"/>
</dbReference>
<organism evidence="3 4">
    <name type="scientific">Candidatus Kaiserbacteria bacterium RIFCSPLOWO2_01_FULL_54_13</name>
    <dbReference type="NCBI Taxonomy" id="1798512"/>
    <lineage>
        <taxon>Bacteria</taxon>
        <taxon>Candidatus Kaiseribacteriota</taxon>
    </lineage>
</organism>
<comment type="caution">
    <text evidence="3">The sequence shown here is derived from an EMBL/GenBank/DDBJ whole genome shotgun (WGS) entry which is preliminary data.</text>
</comment>
<evidence type="ECO:0000313" key="4">
    <source>
        <dbReference type="Proteomes" id="UP000177372"/>
    </source>
</evidence>
<evidence type="ECO:0000259" key="2">
    <source>
        <dbReference type="PROSITE" id="PS50164"/>
    </source>
</evidence>
<accession>A0A1F6F1K0</accession>
<evidence type="ECO:0000256" key="1">
    <source>
        <dbReference type="ARBA" id="ARBA00007435"/>
    </source>
</evidence>
<proteinExistence type="inferred from homology"/>
<dbReference type="InterPro" id="IPR050190">
    <property type="entry name" value="UPF0213_domain"/>
</dbReference>
<dbReference type="InterPro" id="IPR000305">
    <property type="entry name" value="GIY-YIG_endonuc"/>
</dbReference>
<feature type="domain" description="GIY-YIG" evidence="2">
    <location>
        <begin position="1"/>
        <end position="74"/>
    </location>
</feature>
<name>A0A1F6F1K0_9BACT</name>
<sequence>MAWVYILQTKNGQYYIGSTTDLERRIRQHMHGHTRTTNRLQLSAVALKQEYKTIEDARNVERKIKKMKRKDYIEKMIKDGYIKVAP</sequence>
<reference evidence="3 4" key="1">
    <citation type="journal article" date="2016" name="Nat. Commun.">
        <title>Thousands of microbial genomes shed light on interconnected biogeochemical processes in an aquifer system.</title>
        <authorList>
            <person name="Anantharaman K."/>
            <person name="Brown C.T."/>
            <person name="Hug L.A."/>
            <person name="Sharon I."/>
            <person name="Castelle C.J."/>
            <person name="Probst A.J."/>
            <person name="Thomas B.C."/>
            <person name="Singh A."/>
            <person name="Wilkins M.J."/>
            <person name="Karaoz U."/>
            <person name="Brodie E.L."/>
            <person name="Williams K.H."/>
            <person name="Hubbard S.S."/>
            <person name="Banfield J.F."/>
        </authorList>
    </citation>
    <scope>NUCLEOTIDE SEQUENCE [LARGE SCALE GENOMIC DNA]</scope>
</reference>
<dbReference type="SUPFAM" id="SSF82771">
    <property type="entry name" value="GIY-YIG endonuclease"/>
    <property type="match status" value="1"/>
</dbReference>
<gene>
    <name evidence="3" type="ORF">A3A39_04485</name>
</gene>
<protein>
    <recommendedName>
        <fullName evidence="2">GIY-YIG domain-containing protein</fullName>
    </recommendedName>
</protein>
<dbReference type="EMBL" id="MFLZ01000020">
    <property type="protein sequence ID" value="OGG79752.1"/>
    <property type="molecule type" value="Genomic_DNA"/>
</dbReference>
<dbReference type="SMART" id="SM00465">
    <property type="entry name" value="GIYc"/>
    <property type="match status" value="1"/>
</dbReference>
<dbReference type="AlphaFoldDB" id="A0A1F6F1K0"/>
<dbReference type="Pfam" id="PF01541">
    <property type="entry name" value="GIY-YIG"/>
    <property type="match status" value="1"/>
</dbReference>
<evidence type="ECO:0000313" key="3">
    <source>
        <dbReference type="EMBL" id="OGG79752.1"/>
    </source>
</evidence>
<dbReference type="PANTHER" id="PTHR34477">
    <property type="entry name" value="UPF0213 PROTEIN YHBQ"/>
    <property type="match status" value="1"/>
</dbReference>
<dbReference type="STRING" id="1798512.A3A39_04485"/>
<dbReference type="PANTHER" id="PTHR34477:SF1">
    <property type="entry name" value="UPF0213 PROTEIN YHBQ"/>
    <property type="match status" value="1"/>
</dbReference>
<dbReference type="Gene3D" id="3.40.1440.10">
    <property type="entry name" value="GIY-YIG endonuclease"/>
    <property type="match status" value="1"/>
</dbReference>
<dbReference type="PROSITE" id="PS50164">
    <property type="entry name" value="GIY_YIG"/>
    <property type="match status" value="1"/>
</dbReference>
<dbReference type="Proteomes" id="UP000177372">
    <property type="component" value="Unassembled WGS sequence"/>
</dbReference>
<comment type="similarity">
    <text evidence="1">Belongs to the UPF0213 family.</text>
</comment>